<dbReference type="InterPro" id="IPR009057">
    <property type="entry name" value="Homeodomain-like_sf"/>
</dbReference>
<reference evidence="4 5" key="1">
    <citation type="submission" date="2021-06" db="EMBL/GenBank/DDBJ databases">
        <title>Ecological speciation of a Streptomyces species isolated from different habitats and geographic origins.</title>
        <authorList>
            <person name="Wang J."/>
        </authorList>
    </citation>
    <scope>NUCLEOTIDE SEQUENCE [LARGE SCALE GENOMIC DNA]</scope>
    <source>
        <strain evidence="4 5">FXJ8.012</strain>
    </source>
</reference>
<dbReference type="Gene3D" id="3.30.450.40">
    <property type="match status" value="1"/>
</dbReference>
<name>A0ABS7W6D4_STROV</name>
<evidence type="ECO:0000313" key="4">
    <source>
        <dbReference type="EMBL" id="MBZ6153527.1"/>
    </source>
</evidence>
<evidence type="ECO:0000259" key="2">
    <source>
        <dbReference type="Pfam" id="PF01590"/>
    </source>
</evidence>
<comment type="caution">
    <text evidence="4">The sequence shown here is derived from an EMBL/GenBank/DDBJ whole genome shotgun (WGS) entry which is preliminary data.</text>
</comment>
<keyword evidence="5" id="KW-1185">Reference proteome</keyword>
<gene>
    <name evidence="4" type="ORF">KVH32_20535</name>
</gene>
<dbReference type="Pfam" id="PF02954">
    <property type="entry name" value="HTH_8"/>
    <property type="match status" value="1"/>
</dbReference>
<feature type="domain" description="GAF" evidence="2">
    <location>
        <begin position="45"/>
        <end position="174"/>
    </location>
</feature>
<dbReference type="Proteomes" id="UP000758701">
    <property type="component" value="Unassembled WGS sequence"/>
</dbReference>
<feature type="compositionally biased region" description="Low complexity" evidence="1">
    <location>
        <begin position="180"/>
        <end position="190"/>
    </location>
</feature>
<dbReference type="PRINTS" id="PR01590">
    <property type="entry name" value="HTHFIS"/>
</dbReference>
<feature type="domain" description="DNA binding HTH" evidence="3">
    <location>
        <begin position="217"/>
        <end position="257"/>
    </location>
</feature>
<dbReference type="SUPFAM" id="SSF46689">
    <property type="entry name" value="Homeodomain-like"/>
    <property type="match status" value="1"/>
</dbReference>
<proteinExistence type="predicted"/>
<evidence type="ECO:0000256" key="1">
    <source>
        <dbReference type="SAM" id="MobiDB-lite"/>
    </source>
</evidence>
<evidence type="ECO:0000259" key="3">
    <source>
        <dbReference type="Pfam" id="PF02954"/>
    </source>
</evidence>
<accession>A0ABS7W6D4</accession>
<dbReference type="EMBL" id="JAHSTP010000007">
    <property type="protein sequence ID" value="MBZ6153527.1"/>
    <property type="molecule type" value="Genomic_DNA"/>
</dbReference>
<organism evidence="4 5">
    <name type="scientific">Streptomyces olivaceus</name>
    <dbReference type="NCBI Taxonomy" id="47716"/>
    <lineage>
        <taxon>Bacteria</taxon>
        <taxon>Bacillati</taxon>
        <taxon>Actinomycetota</taxon>
        <taxon>Actinomycetes</taxon>
        <taxon>Kitasatosporales</taxon>
        <taxon>Streptomycetaceae</taxon>
        <taxon>Streptomyces</taxon>
    </lineage>
</organism>
<dbReference type="Pfam" id="PF01590">
    <property type="entry name" value="GAF"/>
    <property type="match status" value="1"/>
</dbReference>
<protein>
    <submittedName>
        <fullName evidence="4">GAF domain-containing protein</fullName>
    </submittedName>
</protein>
<dbReference type="RefSeq" id="WP_070388442.1">
    <property type="nucleotide sequence ID" value="NZ_BNEG01000003.1"/>
</dbReference>
<dbReference type="Gene3D" id="1.10.10.60">
    <property type="entry name" value="Homeodomain-like"/>
    <property type="match status" value="1"/>
</dbReference>
<evidence type="ECO:0000313" key="5">
    <source>
        <dbReference type="Proteomes" id="UP000758701"/>
    </source>
</evidence>
<feature type="region of interest" description="Disordered" evidence="1">
    <location>
        <begin position="180"/>
        <end position="212"/>
    </location>
</feature>
<sequence length="269" mass="28841">MALSRRERIRASWSRCAERGLAVDFLRVPFSDDVDTDSRLVHYAAPVLAALRSSLANEPVAVLLSDRSGLVLRRECDDPAFLKALDDVVLAPGATYSEEAVGTNGFGLALADDRVSLVASRDHYNHSLRDYICAGVPIHDPADGATVGALSLTVWSRTPTDLLSALATQTAMNIEARLPGRAGAGRLPGAPETPPDHGRVLPKQRPSQQPRHRLTRIEALERDAIAGALARAGGDAGDAAADLGMSRATVYRRIKYYGLKGVGKDQQSR</sequence>
<dbReference type="InterPro" id="IPR003018">
    <property type="entry name" value="GAF"/>
</dbReference>
<dbReference type="InterPro" id="IPR002197">
    <property type="entry name" value="HTH_Fis"/>
</dbReference>
<dbReference type="InterPro" id="IPR029016">
    <property type="entry name" value="GAF-like_dom_sf"/>
</dbReference>